<dbReference type="InterPro" id="IPR002810">
    <property type="entry name" value="NfeD-like_C"/>
</dbReference>
<comment type="subcellular location">
    <subcellularLocation>
        <location evidence="1">Membrane</location>
        <topology evidence="1">Multi-pass membrane protein</topology>
    </subcellularLocation>
</comment>
<reference evidence="6" key="2">
    <citation type="submission" date="2021-04" db="EMBL/GenBank/DDBJ databases">
        <authorList>
            <person name="Gilroy R."/>
        </authorList>
    </citation>
    <scope>NUCLEOTIDE SEQUENCE</scope>
    <source>
        <strain evidence="6">CHK189-11263</strain>
    </source>
</reference>
<dbReference type="Pfam" id="PF01957">
    <property type="entry name" value="NfeD"/>
    <property type="match status" value="1"/>
</dbReference>
<dbReference type="EMBL" id="DWYC01000022">
    <property type="protein sequence ID" value="HJB56303.1"/>
    <property type="molecule type" value="Genomic_DNA"/>
</dbReference>
<evidence type="ECO:0000313" key="7">
    <source>
        <dbReference type="Proteomes" id="UP000824208"/>
    </source>
</evidence>
<evidence type="ECO:0000313" key="6">
    <source>
        <dbReference type="EMBL" id="HJB56303.1"/>
    </source>
</evidence>
<protein>
    <submittedName>
        <fullName evidence="6">NfeD family protein</fullName>
    </submittedName>
</protein>
<keyword evidence="3" id="KW-1133">Transmembrane helix</keyword>
<dbReference type="InterPro" id="IPR012340">
    <property type="entry name" value="NA-bd_OB-fold"/>
</dbReference>
<dbReference type="Proteomes" id="UP000824208">
    <property type="component" value="Unassembled WGS sequence"/>
</dbReference>
<evidence type="ECO:0000256" key="2">
    <source>
        <dbReference type="ARBA" id="ARBA00022692"/>
    </source>
</evidence>
<comment type="caution">
    <text evidence="6">The sequence shown here is derived from an EMBL/GenBank/DDBJ whole genome shotgun (WGS) entry which is preliminary data.</text>
</comment>
<name>A0A9D2M9U1_9FIRM</name>
<keyword evidence="2" id="KW-0812">Transmembrane</keyword>
<accession>A0A9D2M9U1</accession>
<feature type="non-terminal residue" evidence="6">
    <location>
        <position position="1"/>
    </location>
</feature>
<evidence type="ECO:0000256" key="4">
    <source>
        <dbReference type="ARBA" id="ARBA00023136"/>
    </source>
</evidence>
<proteinExistence type="predicted"/>
<dbReference type="AlphaFoldDB" id="A0A9D2M9U1"/>
<sequence>AAALAALRPMSRRLLAGRKQPTNADRVIGAEGRVTQAVDNLAGAGAVQVLGQEWTARSAGGEPIPAGETVTVVRIEGVKLLVEPACRPVPAGTGGCSEEE</sequence>
<keyword evidence="4" id="KW-0472">Membrane</keyword>
<gene>
    <name evidence="6" type="ORF">H9714_01990</name>
</gene>
<feature type="domain" description="NfeD-like C-terminal" evidence="5">
    <location>
        <begin position="24"/>
        <end position="84"/>
    </location>
</feature>
<dbReference type="SUPFAM" id="SSF141322">
    <property type="entry name" value="NfeD domain-like"/>
    <property type="match status" value="1"/>
</dbReference>
<evidence type="ECO:0000256" key="1">
    <source>
        <dbReference type="ARBA" id="ARBA00004141"/>
    </source>
</evidence>
<dbReference type="Gene3D" id="2.40.50.140">
    <property type="entry name" value="Nucleic acid-binding proteins"/>
    <property type="match status" value="1"/>
</dbReference>
<organism evidence="6 7">
    <name type="scientific">Candidatus Flavonifractor intestinipullorum</name>
    <dbReference type="NCBI Taxonomy" id="2838587"/>
    <lineage>
        <taxon>Bacteria</taxon>
        <taxon>Bacillati</taxon>
        <taxon>Bacillota</taxon>
        <taxon>Clostridia</taxon>
        <taxon>Eubacteriales</taxon>
        <taxon>Oscillospiraceae</taxon>
        <taxon>Flavonifractor</taxon>
    </lineage>
</organism>
<evidence type="ECO:0000259" key="5">
    <source>
        <dbReference type="Pfam" id="PF01957"/>
    </source>
</evidence>
<dbReference type="GO" id="GO:0005886">
    <property type="term" value="C:plasma membrane"/>
    <property type="evidence" value="ECO:0007669"/>
    <property type="project" value="TreeGrafter"/>
</dbReference>
<reference evidence="6" key="1">
    <citation type="journal article" date="2021" name="PeerJ">
        <title>Extensive microbial diversity within the chicken gut microbiome revealed by metagenomics and culture.</title>
        <authorList>
            <person name="Gilroy R."/>
            <person name="Ravi A."/>
            <person name="Getino M."/>
            <person name="Pursley I."/>
            <person name="Horton D.L."/>
            <person name="Alikhan N.F."/>
            <person name="Baker D."/>
            <person name="Gharbi K."/>
            <person name="Hall N."/>
            <person name="Watson M."/>
            <person name="Adriaenssens E.M."/>
            <person name="Foster-Nyarko E."/>
            <person name="Jarju S."/>
            <person name="Secka A."/>
            <person name="Antonio M."/>
            <person name="Oren A."/>
            <person name="Chaudhuri R.R."/>
            <person name="La Ragione R."/>
            <person name="Hildebrand F."/>
            <person name="Pallen M.J."/>
        </authorList>
    </citation>
    <scope>NUCLEOTIDE SEQUENCE</scope>
    <source>
        <strain evidence="6">CHK189-11263</strain>
    </source>
</reference>
<dbReference type="PANTHER" id="PTHR33507">
    <property type="entry name" value="INNER MEMBRANE PROTEIN YBBJ"/>
    <property type="match status" value="1"/>
</dbReference>
<evidence type="ECO:0000256" key="3">
    <source>
        <dbReference type="ARBA" id="ARBA00022989"/>
    </source>
</evidence>
<dbReference type="InterPro" id="IPR052165">
    <property type="entry name" value="Membrane_assoc_protease"/>
</dbReference>
<dbReference type="PANTHER" id="PTHR33507:SF3">
    <property type="entry name" value="INNER MEMBRANE PROTEIN YBBJ"/>
    <property type="match status" value="1"/>
</dbReference>